<gene>
    <name evidence="2" type="ORF">CD158_07175</name>
</gene>
<accession>A0AAP8PNE7</accession>
<evidence type="ECO:0000259" key="1">
    <source>
        <dbReference type="Pfam" id="PF10057"/>
    </source>
</evidence>
<evidence type="ECO:0000313" key="2">
    <source>
        <dbReference type="EMBL" id="PNZ66975.1"/>
    </source>
</evidence>
<reference evidence="2 3" key="1">
    <citation type="submission" date="2017-08" db="EMBL/GenBank/DDBJ databases">
        <title>Draft genome sequences of 64 type strains of genus Staph aureus.</title>
        <authorList>
            <person name="Cole K."/>
            <person name="Golubchik T."/>
            <person name="Russell J."/>
            <person name="Foster D."/>
            <person name="Llewelyn M."/>
            <person name="Wilson D."/>
            <person name="Crook D."/>
            <person name="Paul J."/>
        </authorList>
    </citation>
    <scope>NUCLEOTIDE SEQUENCE [LARGE SCALE GENOMIC DNA]</scope>
    <source>
        <strain evidence="2 3">NCTC 12101</strain>
    </source>
</reference>
<dbReference type="Proteomes" id="UP000242470">
    <property type="component" value="Unassembled WGS sequence"/>
</dbReference>
<proteinExistence type="predicted"/>
<dbReference type="InterPro" id="IPR018745">
    <property type="entry name" value="MpsC"/>
</dbReference>
<feature type="domain" description="Na+-translocating membrane potential-generating system MpsC" evidence="1">
    <location>
        <begin position="43"/>
        <end position="148"/>
    </location>
</feature>
<dbReference type="AlphaFoldDB" id="A0AAP8PNE7"/>
<comment type="caution">
    <text evidence="2">The sequence shown here is derived from an EMBL/GenBank/DDBJ whole genome shotgun (WGS) entry which is preliminary data.</text>
</comment>
<dbReference type="Pfam" id="PF10057">
    <property type="entry name" value="MpsC"/>
    <property type="match status" value="1"/>
</dbReference>
<dbReference type="EMBL" id="PPQW01000045">
    <property type="protein sequence ID" value="PNZ66975.1"/>
    <property type="molecule type" value="Genomic_DNA"/>
</dbReference>
<protein>
    <submittedName>
        <fullName evidence="2">DUF2294 domain-containing protein</fullName>
    </submittedName>
</protein>
<name>A0AAP8PNE7_9STAP</name>
<sequence>MSHLSKTLFISLKTDYDEIEFLVKPKSVRIKWGEHIANSDKVQTFANLVRKYRKAYIGKGPDTIKVFFKDNWAIAHMTGSLSKVENFYLQNKDFESMLKYGRTEEIKALYQKEPPTEMEELVGAKFVKLFTDISLEDDEVVSIFVFDQNIEE</sequence>
<organism evidence="2 3">
    <name type="scientific">Staphylococcus auricularis</name>
    <dbReference type="NCBI Taxonomy" id="29379"/>
    <lineage>
        <taxon>Bacteria</taxon>
        <taxon>Bacillati</taxon>
        <taxon>Bacillota</taxon>
        <taxon>Bacilli</taxon>
        <taxon>Bacillales</taxon>
        <taxon>Staphylococcaceae</taxon>
        <taxon>Staphylococcus</taxon>
    </lineage>
</organism>
<evidence type="ECO:0000313" key="3">
    <source>
        <dbReference type="Proteomes" id="UP000242470"/>
    </source>
</evidence>